<reference evidence="1" key="1">
    <citation type="journal article" date="2022" name="Int. J. Mol. Sci.">
        <title>Draft Genome of Tanacetum Coccineum: Genomic Comparison of Closely Related Tanacetum-Family Plants.</title>
        <authorList>
            <person name="Yamashiro T."/>
            <person name="Shiraishi A."/>
            <person name="Nakayama K."/>
            <person name="Satake H."/>
        </authorList>
    </citation>
    <scope>NUCLEOTIDE SEQUENCE</scope>
</reference>
<dbReference type="InterPro" id="IPR050796">
    <property type="entry name" value="SCF_F-box_component"/>
</dbReference>
<evidence type="ECO:0008006" key="3">
    <source>
        <dbReference type="Google" id="ProtNLM"/>
    </source>
</evidence>
<protein>
    <recommendedName>
        <fullName evidence="3">F-box protein</fullName>
    </recommendedName>
</protein>
<accession>A0ABQ5GWS7</accession>
<name>A0ABQ5GWS7_9ASTR</name>
<reference evidence="1" key="2">
    <citation type="submission" date="2022-01" db="EMBL/GenBank/DDBJ databases">
        <authorList>
            <person name="Yamashiro T."/>
            <person name="Shiraishi A."/>
            <person name="Satake H."/>
            <person name="Nakayama K."/>
        </authorList>
    </citation>
    <scope>NUCLEOTIDE SEQUENCE</scope>
</reference>
<evidence type="ECO:0000313" key="1">
    <source>
        <dbReference type="EMBL" id="GJT79545.1"/>
    </source>
</evidence>
<dbReference type="Proteomes" id="UP001151760">
    <property type="component" value="Unassembled WGS sequence"/>
</dbReference>
<sequence>MMSQTRNTRGPENSSQPHLVFINDDLLTEKLIRLPILCIHLFTTVSKQWLQILTSPDFTDRRRKIPNLDPLAGIFANHHRRLFKYEFGSLDPRLESRKSAMDNSFTLGSNEEAYHVNILQSCNGLLLCSGWGSPAFDYVYNPSINLFKRLPQPENSHDDSILHATGVLRMAFDYTKSRDYKVVQLFACLHAELEIQVYSSETGN</sequence>
<evidence type="ECO:0000313" key="2">
    <source>
        <dbReference type="Proteomes" id="UP001151760"/>
    </source>
</evidence>
<dbReference type="EMBL" id="BQNB010018907">
    <property type="protein sequence ID" value="GJT79545.1"/>
    <property type="molecule type" value="Genomic_DNA"/>
</dbReference>
<organism evidence="1 2">
    <name type="scientific">Tanacetum coccineum</name>
    <dbReference type="NCBI Taxonomy" id="301880"/>
    <lineage>
        <taxon>Eukaryota</taxon>
        <taxon>Viridiplantae</taxon>
        <taxon>Streptophyta</taxon>
        <taxon>Embryophyta</taxon>
        <taxon>Tracheophyta</taxon>
        <taxon>Spermatophyta</taxon>
        <taxon>Magnoliopsida</taxon>
        <taxon>eudicotyledons</taxon>
        <taxon>Gunneridae</taxon>
        <taxon>Pentapetalae</taxon>
        <taxon>asterids</taxon>
        <taxon>campanulids</taxon>
        <taxon>Asterales</taxon>
        <taxon>Asteraceae</taxon>
        <taxon>Asteroideae</taxon>
        <taxon>Anthemideae</taxon>
        <taxon>Anthemidinae</taxon>
        <taxon>Tanacetum</taxon>
    </lineage>
</organism>
<comment type="caution">
    <text evidence="1">The sequence shown here is derived from an EMBL/GenBank/DDBJ whole genome shotgun (WGS) entry which is preliminary data.</text>
</comment>
<dbReference type="PANTHER" id="PTHR31672">
    <property type="entry name" value="BNACNNG10540D PROTEIN"/>
    <property type="match status" value="1"/>
</dbReference>
<proteinExistence type="predicted"/>
<gene>
    <name evidence="1" type="ORF">Tco_1053887</name>
</gene>
<keyword evidence="2" id="KW-1185">Reference proteome</keyword>